<dbReference type="InterPro" id="IPR025357">
    <property type="entry name" value="DUF4261"/>
</dbReference>
<evidence type="ECO:0000313" key="2">
    <source>
        <dbReference type="EMBL" id="MDQ9070841.1"/>
    </source>
</evidence>
<dbReference type="RefSeq" id="WP_308955381.1">
    <property type="nucleotide sequence ID" value="NZ_JAVICY010000004.1"/>
</dbReference>
<protein>
    <submittedName>
        <fullName evidence="2">DUF4261 domain-containing protein</fullName>
    </submittedName>
</protein>
<dbReference type="Proteomes" id="UP001243195">
    <property type="component" value="Unassembled WGS sequence"/>
</dbReference>
<name>A0AAW8JDL4_9GAMM</name>
<organism evidence="2 3">
    <name type="scientific">Acinetobacter gerneri</name>
    <dbReference type="NCBI Taxonomy" id="202952"/>
    <lineage>
        <taxon>Bacteria</taxon>
        <taxon>Pseudomonadati</taxon>
        <taxon>Pseudomonadota</taxon>
        <taxon>Gammaproteobacteria</taxon>
        <taxon>Moraxellales</taxon>
        <taxon>Moraxellaceae</taxon>
        <taxon>Acinetobacter</taxon>
    </lineage>
</organism>
<feature type="domain" description="DUF4261" evidence="1">
    <location>
        <begin position="155"/>
        <end position="215"/>
    </location>
</feature>
<sequence>MQDNQQIILCIPGIWKTHEELLHTIINKTDYIFAGKIIKALAFDFFAEIEEESHNDKVSSAFRQLSLGRFSDTELDEIDQHNMVIYIICDGGNFKAVQNALLVGQALLRAGGLVIKIETAGISHSKKQWLEFSATQLMDLFKAFIPHVSDQKKLYSCGMHQFGKPDACINKNTQDSNSILNQFLLYILVEDPILKTGDTFAIEEGAEKFKLSKINSADFFDNDSTYFNSFGVWSLNKPFSFKQLLKFS</sequence>
<dbReference type="AlphaFoldDB" id="A0AAW8JDL4"/>
<dbReference type="EMBL" id="JAVIDA010000005">
    <property type="protein sequence ID" value="MDQ9070841.1"/>
    <property type="molecule type" value="Genomic_DNA"/>
</dbReference>
<evidence type="ECO:0000313" key="3">
    <source>
        <dbReference type="Proteomes" id="UP001243195"/>
    </source>
</evidence>
<comment type="caution">
    <text evidence="2">The sequence shown here is derived from an EMBL/GenBank/DDBJ whole genome shotgun (WGS) entry which is preliminary data.</text>
</comment>
<accession>A0AAW8JDL4</accession>
<reference evidence="2" key="1">
    <citation type="submission" date="2023-08" db="EMBL/GenBank/DDBJ databases">
        <title>Emergence of clinically-relevant ST2 carbapenem-resistant Acinetobacter baumannii strains in hospital sewages in Zhejiang, East of China.</title>
        <authorList>
            <person name="Kaichao C."/>
            <person name="Zhang R."/>
        </authorList>
    </citation>
    <scope>NUCLEOTIDE SEQUENCE</scope>
    <source>
        <strain evidence="2">M-SY-60</strain>
    </source>
</reference>
<gene>
    <name evidence="2" type="ORF">RFH51_05120</name>
</gene>
<dbReference type="Pfam" id="PF14080">
    <property type="entry name" value="DUF4261"/>
    <property type="match status" value="1"/>
</dbReference>
<proteinExistence type="predicted"/>
<evidence type="ECO:0000259" key="1">
    <source>
        <dbReference type="Pfam" id="PF14080"/>
    </source>
</evidence>